<feature type="compositionally biased region" description="Low complexity" evidence="1">
    <location>
        <begin position="161"/>
        <end position="173"/>
    </location>
</feature>
<feature type="compositionally biased region" description="Basic and acidic residues" evidence="1">
    <location>
        <begin position="268"/>
        <end position="281"/>
    </location>
</feature>
<feature type="compositionally biased region" description="Low complexity" evidence="1">
    <location>
        <begin position="133"/>
        <end position="148"/>
    </location>
</feature>
<feature type="region of interest" description="Disordered" evidence="1">
    <location>
        <begin position="108"/>
        <end position="180"/>
    </location>
</feature>
<organism evidence="3 4">
    <name type="scientific">Actinocrinis puniceicyclus</name>
    <dbReference type="NCBI Taxonomy" id="977794"/>
    <lineage>
        <taxon>Bacteria</taxon>
        <taxon>Bacillati</taxon>
        <taxon>Actinomycetota</taxon>
        <taxon>Actinomycetes</taxon>
        <taxon>Catenulisporales</taxon>
        <taxon>Actinospicaceae</taxon>
        <taxon>Actinocrinis</taxon>
    </lineage>
</organism>
<protein>
    <submittedName>
        <fullName evidence="3">Uncharacterized protein</fullName>
    </submittedName>
</protein>
<evidence type="ECO:0000256" key="1">
    <source>
        <dbReference type="SAM" id="MobiDB-lite"/>
    </source>
</evidence>
<name>A0A8J8BB18_9ACTN</name>
<evidence type="ECO:0000256" key="2">
    <source>
        <dbReference type="SAM" id="Phobius"/>
    </source>
</evidence>
<feature type="transmembrane region" description="Helical" evidence="2">
    <location>
        <begin position="6"/>
        <end position="24"/>
    </location>
</feature>
<dbReference type="EMBL" id="JAGSXH010000013">
    <property type="protein sequence ID" value="MBS2962648.1"/>
    <property type="molecule type" value="Genomic_DNA"/>
</dbReference>
<feature type="compositionally biased region" description="Low complexity" evidence="1">
    <location>
        <begin position="308"/>
        <end position="317"/>
    </location>
</feature>
<proteinExistence type="predicted"/>
<feature type="compositionally biased region" description="Basic and acidic residues" evidence="1">
    <location>
        <begin position="251"/>
        <end position="260"/>
    </location>
</feature>
<keyword evidence="2" id="KW-0472">Membrane</keyword>
<evidence type="ECO:0000313" key="3">
    <source>
        <dbReference type="EMBL" id="MBS2962648.1"/>
    </source>
</evidence>
<feature type="transmembrane region" description="Helical" evidence="2">
    <location>
        <begin position="211"/>
        <end position="227"/>
    </location>
</feature>
<feature type="transmembrane region" description="Helical" evidence="2">
    <location>
        <begin position="189"/>
        <end position="205"/>
    </location>
</feature>
<accession>A0A8J8BB18</accession>
<reference evidence="3" key="1">
    <citation type="submission" date="2021-04" db="EMBL/GenBank/DDBJ databases">
        <title>Genome based classification of Actinospica acidithermotolerans sp. nov., an actinobacterium isolated from an Indonesian hot spring.</title>
        <authorList>
            <person name="Kusuma A.B."/>
            <person name="Putra K.E."/>
            <person name="Nafisah S."/>
            <person name="Loh J."/>
            <person name="Nouioui I."/>
            <person name="Goodfellow M."/>
        </authorList>
    </citation>
    <scope>NUCLEOTIDE SEQUENCE</scope>
    <source>
        <strain evidence="3">DSM 45618</strain>
    </source>
</reference>
<gene>
    <name evidence="3" type="ORF">KGA66_06295</name>
</gene>
<dbReference type="RefSeq" id="WP_211465535.1">
    <property type="nucleotide sequence ID" value="NZ_JAGSXH010000013.1"/>
</dbReference>
<feature type="region of interest" description="Disordered" evidence="1">
    <location>
        <begin position="248"/>
        <end position="331"/>
    </location>
</feature>
<dbReference type="AlphaFoldDB" id="A0A8J8BB18"/>
<comment type="caution">
    <text evidence="3">The sequence shown here is derived from an EMBL/GenBank/DDBJ whole genome shotgun (WGS) entry which is preliminary data.</text>
</comment>
<dbReference type="Proteomes" id="UP000677913">
    <property type="component" value="Unassembled WGS sequence"/>
</dbReference>
<keyword evidence="4" id="KW-1185">Reference proteome</keyword>
<evidence type="ECO:0000313" key="4">
    <source>
        <dbReference type="Proteomes" id="UP000677913"/>
    </source>
</evidence>
<keyword evidence="2" id="KW-1133">Transmembrane helix</keyword>
<keyword evidence="2" id="KW-0812">Transmembrane</keyword>
<feature type="compositionally biased region" description="Basic and acidic residues" evidence="1">
    <location>
        <begin position="288"/>
        <end position="304"/>
    </location>
</feature>
<sequence length="331" mass="35149">MGSSGVIYAIIVGAWAVYLVPMWLRREDELNRARQTQRYAAAIKVLAHKDAFERRWARSDAAAEALPLAAGQGFVPTRRAVKRSASASAGAGVGVGVGVGQGVRVEAGAAEPWTPSPAKEKESGGGKAAKRTSVAAAGAPSASPGVGARATVAVNAEDATRATTRTAPPATAPKYPGPRTGLMARRRRVVGTLFMLSTLGALISADLGAGYLWAMAFPAVLLSIYIIRLRRDERIRAASRARRRAAAQQAREAREAREAESALQGAAAHERQGEREQDRARAMAQERVQAEADQRRRAQSDAVRRRSSAAGRSRAQAYVQEPPDLPRASNG</sequence>